<keyword evidence="3" id="KW-1185">Reference proteome</keyword>
<reference evidence="2" key="1">
    <citation type="submission" date="2022-11" db="EMBL/GenBank/DDBJ databases">
        <title>Centuries of genome instability and evolution in soft-shell clam transmissible cancer (bioRxiv).</title>
        <authorList>
            <person name="Hart S.F.M."/>
            <person name="Yonemitsu M.A."/>
            <person name="Giersch R.M."/>
            <person name="Beal B.F."/>
            <person name="Arriagada G."/>
            <person name="Davis B.W."/>
            <person name="Ostrander E.A."/>
            <person name="Goff S.P."/>
            <person name="Metzger M.J."/>
        </authorList>
    </citation>
    <scope>NUCLEOTIDE SEQUENCE</scope>
    <source>
        <strain evidence="2">MELC-2E11</strain>
        <tissue evidence="2">Siphon/mantle</tissue>
    </source>
</reference>
<organism evidence="2 3">
    <name type="scientific">Mya arenaria</name>
    <name type="common">Soft-shell clam</name>
    <dbReference type="NCBI Taxonomy" id="6604"/>
    <lineage>
        <taxon>Eukaryota</taxon>
        <taxon>Metazoa</taxon>
        <taxon>Spiralia</taxon>
        <taxon>Lophotrochozoa</taxon>
        <taxon>Mollusca</taxon>
        <taxon>Bivalvia</taxon>
        <taxon>Autobranchia</taxon>
        <taxon>Heteroconchia</taxon>
        <taxon>Euheterodonta</taxon>
        <taxon>Imparidentia</taxon>
        <taxon>Neoheterodontei</taxon>
        <taxon>Myida</taxon>
        <taxon>Myoidea</taxon>
        <taxon>Myidae</taxon>
        <taxon>Mya</taxon>
    </lineage>
</organism>
<dbReference type="Proteomes" id="UP001164746">
    <property type="component" value="Chromosome 3"/>
</dbReference>
<dbReference type="PANTHER" id="PTHR24020">
    <property type="entry name" value="COLLAGEN ALPHA"/>
    <property type="match status" value="1"/>
</dbReference>
<dbReference type="EMBL" id="CP111014">
    <property type="protein sequence ID" value="WAQ98616.1"/>
    <property type="molecule type" value="Genomic_DNA"/>
</dbReference>
<accession>A0ABY7DPW6</accession>
<dbReference type="InterPro" id="IPR002035">
    <property type="entry name" value="VWF_A"/>
</dbReference>
<evidence type="ECO:0000313" key="3">
    <source>
        <dbReference type="Proteomes" id="UP001164746"/>
    </source>
</evidence>
<dbReference type="Gene3D" id="3.40.50.410">
    <property type="entry name" value="von Willebrand factor, type A domain"/>
    <property type="match status" value="2"/>
</dbReference>
<dbReference type="InterPro" id="IPR050525">
    <property type="entry name" value="ECM_Assembly_Org"/>
</dbReference>
<dbReference type="SUPFAM" id="SSF53300">
    <property type="entry name" value="vWA-like"/>
    <property type="match status" value="1"/>
</dbReference>
<proteinExistence type="predicted"/>
<sequence length="105" mass="11527">MKDFVNDVIENLDIGPSKTRIGLITFSRYPILRIALNSGYGDGRSYRTVGSRITMFAIGIGTYINPDELEAIASVPVDRYMYVVSNFNALTRSVAGITARTCNGN</sequence>
<gene>
    <name evidence="2" type="ORF">MAR_022989</name>
</gene>
<evidence type="ECO:0000313" key="2">
    <source>
        <dbReference type="EMBL" id="WAQ98616.1"/>
    </source>
</evidence>
<protein>
    <recommendedName>
        <fullName evidence="1">VWFA domain-containing protein</fullName>
    </recommendedName>
</protein>
<feature type="domain" description="VWFA" evidence="1">
    <location>
        <begin position="1"/>
        <end position="38"/>
    </location>
</feature>
<dbReference type="PANTHER" id="PTHR24020:SF20">
    <property type="entry name" value="PH DOMAIN-CONTAINING PROTEIN"/>
    <property type="match status" value="1"/>
</dbReference>
<dbReference type="InterPro" id="IPR036465">
    <property type="entry name" value="vWFA_dom_sf"/>
</dbReference>
<dbReference type="Pfam" id="PF00092">
    <property type="entry name" value="VWA"/>
    <property type="match status" value="1"/>
</dbReference>
<evidence type="ECO:0000259" key="1">
    <source>
        <dbReference type="Pfam" id="PF00092"/>
    </source>
</evidence>
<name>A0ABY7DPW6_MYAAR</name>